<dbReference type="InterPro" id="IPR000887">
    <property type="entry name" value="Aldlse_KDPG_KHG"/>
</dbReference>
<dbReference type="GO" id="GO:0016829">
    <property type="term" value="F:lyase activity"/>
    <property type="evidence" value="ECO:0007669"/>
    <property type="project" value="UniProtKB-KW"/>
</dbReference>
<dbReference type="PANTHER" id="PTHR30246">
    <property type="entry name" value="2-KETO-3-DEOXY-6-PHOSPHOGLUCONATE ALDOLASE"/>
    <property type="match status" value="1"/>
</dbReference>
<comment type="pathway">
    <text evidence="1">Carbohydrate acid metabolism.</text>
</comment>
<dbReference type="RefSeq" id="WP_259629417.1">
    <property type="nucleotide sequence ID" value="NZ_JANYMP010000039.1"/>
</dbReference>
<evidence type="ECO:0000313" key="6">
    <source>
        <dbReference type="EMBL" id="MCS7483965.1"/>
    </source>
</evidence>
<evidence type="ECO:0000256" key="5">
    <source>
        <dbReference type="ARBA" id="ARBA00023277"/>
    </source>
</evidence>
<comment type="caution">
    <text evidence="6">The sequence shown here is derived from an EMBL/GenBank/DDBJ whole genome shotgun (WGS) entry which is preliminary data.</text>
</comment>
<dbReference type="Pfam" id="PF01081">
    <property type="entry name" value="Aldolase"/>
    <property type="match status" value="1"/>
</dbReference>
<accession>A0A9X2VWH8</accession>
<dbReference type="CDD" id="cd00452">
    <property type="entry name" value="KDPG_aldolase"/>
    <property type="match status" value="1"/>
</dbReference>
<gene>
    <name evidence="6" type="ORF">NZH93_44630</name>
</gene>
<proteinExistence type="inferred from homology"/>
<evidence type="ECO:0000313" key="7">
    <source>
        <dbReference type="Proteomes" id="UP001141259"/>
    </source>
</evidence>
<reference evidence="6" key="1">
    <citation type="submission" date="2022-08" db="EMBL/GenBank/DDBJ databases">
        <authorList>
            <person name="Tistechok S."/>
            <person name="Samborskyy M."/>
            <person name="Roman I."/>
        </authorList>
    </citation>
    <scope>NUCLEOTIDE SEQUENCE</scope>
    <source>
        <strain evidence="6">DSM 103496</strain>
    </source>
</reference>
<dbReference type="PANTHER" id="PTHR30246:SF1">
    <property type="entry name" value="2-DEHYDRO-3-DEOXY-6-PHOSPHOGALACTONATE ALDOLASE-RELATED"/>
    <property type="match status" value="1"/>
</dbReference>
<keyword evidence="5" id="KW-0119">Carbohydrate metabolism</keyword>
<dbReference type="InterPro" id="IPR013785">
    <property type="entry name" value="Aldolase_TIM"/>
</dbReference>
<keyword evidence="7" id="KW-1185">Reference proteome</keyword>
<comment type="similarity">
    <text evidence="2">Belongs to the KHG/KDPG aldolase family.</text>
</comment>
<evidence type="ECO:0000256" key="2">
    <source>
        <dbReference type="ARBA" id="ARBA00006906"/>
    </source>
</evidence>
<dbReference type="Proteomes" id="UP001141259">
    <property type="component" value="Unassembled WGS sequence"/>
</dbReference>
<sequence>MVSFKDALTTHRLVAIVRGGDARAAVRVLFESGVRLVEVSLTSPDALEVIADLASEVPEDGLLGVGTIRTPADVDGALAAGAAFAVSPATTIAVRASVAAGLPVLAGVLTPTEVETALGYGADAAKLFPASLGGVDYLKALRAPFPDVPFVPVGGVGVEEAVAYLGAGAVAVGVGSPLLGDDLAGLPDRAKRFLDAIGASA</sequence>
<evidence type="ECO:0000256" key="4">
    <source>
        <dbReference type="ARBA" id="ARBA00023239"/>
    </source>
</evidence>
<evidence type="ECO:0000256" key="3">
    <source>
        <dbReference type="ARBA" id="ARBA00011233"/>
    </source>
</evidence>
<dbReference type="EMBL" id="JANYMP010000039">
    <property type="protein sequence ID" value="MCS7483965.1"/>
    <property type="molecule type" value="Genomic_DNA"/>
</dbReference>
<keyword evidence="4" id="KW-0456">Lyase</keyword>
<protein>
    <submittedName>
        <fullName evidence="6">Bifunctional 4-hydroxy-2-oxoglutarate aldolase/2-dehydro-3-deoxy-phosphogluconate aldolase</fullName>
    </submittedName>
</protein>
<dbReference type="AlphaFoldDB" id="A0A9X2VWH8"/>
<dbReference type="SUPFAM" id="SSF51569">
    <property type="entry name" value="Aldolase"/>
    <property type="match status" value="1"/>
</dbReference>
<dbReference type="Gene3D" id="3.20.20.70">
    <property type="entry name" value="Aldolase class I"/>
    <property type="match status" value="1"/>
</dbReference>
<evidence type="ECO:0000256" key="1">
    <source>
        <dbReference type="ARBA" id="ARBA00004761"/>
    </source>
</evidence>
<organism evidence="6 7">
    <name type="scientific">Umezawaea endophytica</name>
    <dbReference type="NCBI Taxonomy" id="1654476"/>
    <lineage>
        <taxon>Bacteria</taxon>
        <taxon>Bacillati</taxon>
        <taxon>Actinomycetota</taxon>
        <taxon>Actinomycetes</taxon>
        <taxon>Pseudonocardiales</taxon>
        <taxon>Pseudonocardiaceae</taxon>
        <taxon>Umezawaea</taxon>
    </lineage>
</organism>
<comment type="subunit">
    <text evidence="3">Homotrimer.</text>
</comment>
<name>A0A9X2VWH8_9PSEU</name>